<name>A0ABR7D632_9BACT</name>
<dbReference type="Pfam" id="PF13601">
    <property type="entry name" value="HTH_34"/>
    <property type="match status" value="1"/>
</dbReference>
<protein>
    <submittedName>
        <fullName evidence="2">Transcriptional regulator</fullName>
    </submittedName>
</protein>
<dbReference type="RefSeq" id="WP_099294283.1">
    <property type="nucleotide sequence ID" value="NZ_JACOOH010000009.1"/>
</dbReference>
<dbReference type="InterPro" id="IPR036388">
    <property type="entry name" value="WH-like_DNA-bd_sf"/>
</dbReference>
<comment type="caution">
    <text evidence="2">The sequence shown here is derived from an EMBL/GenBank/DDBJ whole genome shotgun (WGS) entry which is preliminary data.</text>
</comment>
<dbReference type="PANTHER" id="PTHR37318">
    <property type="entry name" value="BSL7504 PROTEIN"/>
    <property type="match status" value="1"/>
</dbReference>
<dbReference type="Gene3D" id="1.10.10.10">
    <property type="entry name" value="Winged helix-like DNA-binding domain superfamily/Winged helix DNA-binding domain"/>
    <property type="match status" value="1"/>
</dbReference>
<organism evidence="2 3">
    <name type="scientific">Butyricimonas hominis</name>
    <dbReference type="NCBI Taxonomy" id="2763032"/>
    <lineage>
        <taxon>Bacteria</taxon>
        <taxon>Pseudomonadati</taxon>
        <taxon>Bacteroidota</taxon>
        <taxon>Bacteroidia</taxon>
        <taxon>Bacteroidales</taxon>
        <taxon>Odoribacteraceae</taxon>
        <taxon>Butyricimonas</taxon>
    </lineage>
</organism>
<evidence type="ECO:0000259" key="1">
    <source>
        <dbReference type="Pfam" id="PF13601"/>
    </source>
</evidence>
<dbReference type="Proteomes" id="UP000646484">
    <property type="component" value="Unassembled WGS sequence"/>
</dbReference>
<accession>A0ABR7D632</accession>
<gene>
    <name evidence="2" type="ORF">H8S64_19150</name>
</gene>
<keyword evidence="3" id="KW-1185">Reference proteome</keyword>
<dbReference type="PANTHER" id="PTHR37318:SF1">
    <property type="entry name" value="BSL7504 PROTEIN"/>
    <property type="match status" value="1"/>
</dbReference>
<reference evidence="2 3" key="1">
    <citation type="submission" date="2020-08" db="EMBL/GenBank/DDBJ databases">
        <title>Genome public.</title>
        <authorList>
            <person name="Liu C."/>
            <person name="Sun Q."/>
        </authorList>
    </citation>
    <scope>NUCLEOTIDE SEQUENCE [LARGE SCALE GENOMIC DNA]</scope>
    <source>
        <strain evidence="2 3">NSJ-56</strain>
    </source>
</reference>
<feature type="domain" description="Winged helix DNA-binding" evidence="1">
    <location>
        <begin position="17"/>
        <end position="94"/>
    </location>
</feature>
<dbReference type="SUPFAM" id="SSF46785">
    <property type="entry name" value="Winged helix' DNA-binding domain"/>
    <property type="match status" value="1"/>
</dbReference>
<dbReference type="EMBL" id="JACOOH010000009">
    <property type="protein sequence ID" value="MBC5623217.1"/>
    <property type="molecule type" value="Genomic_DNA"/>
</dbReference>
<dbReference type="InterPro" id="IPR027395">
    <property type="entry name" value="WH_DNA-bd_dom"/>
</dbReference>
<proteinExistence type="predicted"/>
<evidence type="ECO:0000313" key="2">
    <source>
        <dbReference type="EMBL" id="MBC5623217.1"/>
    </source>
</evidence>
<evidence type="ECO:0000313" key="3">
    <source>
        <dbReference type="Proteomes" id="UP000646484"/>
    </source>
</evidence>
<sequence>MKEVLENINKAFESKARLGIMSVLIVNESVDFVTLKNLLDLTDGNLASHTRSLEELGYIECRKQFIGRRPNTTFAVTEKGREAFTKHLNALEDFLKSQNI</sequence>
<dbReference type="InterPro" id="IPR036390">
    <property type="entry name" value="WH_DNA-bd_sf"/>
</dbReference>